<reference evidence="1 2" key="1">
    <citation type="submission" date="2019-11" db="EMBL/GenBank/DDBJ databases">
        <title>Draft genome sequence of Blautia luti DSM 14534T, isolated from human stool.</title>
        <authorList>
            <person name="Ortiz R."/>
            <person name="Melis-Arcos F."/>
            <person name="Covarrubias P."/>
            <person name="Cardenas J.P."/>
            <person name="Perez-Donoso J."/>
            <person name="Almonacid D."/>
        </authorList>
    </citation>
    <scope>NUCLEOTIDE SEQUENCE [LARGE SCALE GENOMIC DNA]</scope>
    <source>
        <strain evidence="1 2">DSM 14534</strain>
    </source>
</reference>
<dbReference type="AlphaFoldDB" id="A0A844GQE2"/>
<gene>
    <name evidence="1" type="ORF">GKZ57_17220</name>
</gene>
<evidence type="ECO:0000313" key="2">
    <source>
        <dbReference type="Proteomes" id="UP000437824"/>
    </source>
</evidence>
<dbReference type="EMBL" id="WMBC01000041">
    <property type="protein sequence ID" value="MTD62910.1"/>
    <property type="molecule type" value="Genomic_DNA"/>
</dbReference>
<accession>A0A844GQE2</accession>
<proteinExistence type="predicted"/>
<protein>
    <submittedName>
        <fullName evidence="1">Uncharacterized protein</fullName>
    </submittedName>
</protein>
<organism evidence="1 2">
    <name type="scientific">Blautia luti DSM 14534 = JCM 17040</name>
    <dbReference type="NCBI Taxonomy" id="649762"/>
    <lineage>
        <taxon>Bacteria</taxon>
        <taxon>Bacillati</taxon>
        <taxon>Bacillota</taxon>
        <taxon>Clostridia</taxon>
        <taxon>Lachnospirales</taxon>
        <taxon>Lachnospiraceae</taxon>
        <taxon>Blautia</taxon>
    </lineage>
</organism>
<sequence>MNIHIQPQTTGPIFHNWLTAEDFRAFAKGISKPMSSNIDDMKAKVDAFFADACQRAPTYETVVHNFFCADVEREFGTNEESPEFAEIFVYAREEYEYTSPSERAAQRAQDAEDGYCQHGLDEMTCPCGCFEGDETYIDYDNH</sequence>
<evidence type="ECO:0000313" key="1">
    <source>
        <dbReference type="EMBL" id="MTD62910.1"/>
    </source>
</evidence>
<name>A0A844GQE2_9FIRM</name>
<comment type="caution">
    <text evidence="1">The sequence shown here is derived from an EMBL/GenBank/DDBJ whole genome shotgun (WGS) entry which is preliminary data.</text>
</comment>
<dbReference type="Proteomes" id="UP000437824">
    <property type="component" value="Unassembled WGS sequence"/>
</dbReference>